<sequence>MSGPGAPAPATTLPVRNIGIALTLGSAAGFAMNTPIAPLVYADGGNAATLMTARTGAAGLLALLLLLATRRLPRVPRAAWPWLIGVTLSLFLQGIGYLGSVAYIPVGLAAVIFFTWPIMVALIDPLLGGPRLRALDALAFLIAFAGLALAIGPSLETLDPRGIALALLGAVGLAAFLLFSRKALESVSSLTVSLHANLGTVLLCMVTAPLLFGGLDFPAGADGRWAMLAVCGFYTLALALQFAALKLASAPMIAILFNLEPVISILAAAWLLGEVLSPDQYLGGALVVLGLLLYGRSGRARRVRAAVEAKG</sequence>
<feature type="transmembrane region" description="Helical" evidence="1">
    <location>
        <begin position="102"/>
        <end position="123"/>
    </location>
</feature>
<feature type="transmembrane region" description="Helical" evidence="1">
    <location>
        <begin position="161"/>
        <end position="180"/>
    </location>
</feature>
<feature type="transmembrane region" description="Helical" evidence="1">
    <location>
        <begin position="47"/>
        <end position="67"/>
    </location>
</feature>
<reference evidence="3" key="1">
    <citation type="submission" date="2021-04" db="EMBL/GenBank/DDBJ databases">
        <authorList>
            <person name="Zhang D.-C."/>
        </authorList>
    </citation>
    <scope>NUCLEOTIDE SEQUENCE</scope>
    <source>
        <strain evidence="3">CGMCC 1.15697</strain>
    </source>
</reference>
<dbReference type="Gene3D" id="1.10.3730.20">
    <property type="match status" value="1"/>
</dbReference>
<keyword evidence="4" id="KW-1185">Reference proteome</keyword>
<evidence type="ECO:0000313" key="3">
    <source>
        <dbReference type="EMBL" id="MBP5856741.1"/>
    </source>
</evidence>
<dbReference type="EMBL" id="JAGMWN010000003">
    <property type="protein sequence ID" value="MBP5856741.1"/>
    <property type="molecule type" value="Genomic_DNA"/>
</dbReference>
<dbReference type="Proteomes" id="UP000672602">
    <property type="component" value="Unassembled WGS sequence"/>
</dbReference>
<feature type="transmembrane region" description="Helical" evidence="1">
    <location>
        <begin position="252"/>
        <end position="272"/>
    </location>
</feature>
<feature type="transmembrane region" description="Helical" evidence="1">
    <location>
        <begin position="20"/>
        <end position="41"/>
    </location>
</feature>
<feature type="transmembrane region" description="Helical" evidence="1">
    <location>
        <begin position="278"/>
        <end position="295"/>
    </location>
</feature>
<keyword evidence="1" id="KW-0812">Transmembrane</keyword>
<dbReference type="RefSeq" id="WP_210681335.1">
    <property type="nucleotide sequence ID" value="NZ_JAGMWN010000003.1"/>
</dbReference>
<evidence type="ECO:0000256" key="1">
    <source>
        <dbReference type="SAM" id="Phobius"/>
    </source>
</evidence>
<feature type="domain" description="EamA" evidence="2">
    <location>
        <begin position="161"/>
        <end position="294"/>
    </location>
</feature>
<dbReference type="AlphaFoldDB" id="A0A8J7V0F3"/>
<evidence type="ECO:0000313" key="4">
    <source>
        <dbReference type="Proteomes" id="UP000672602"/>
    </source>
</evidence>
<proteinExistence type="predicted"/>
<dbReference type="InterPro" id="IPR000620">
    <property type="entry name" value="EamA_dom"/>
</dbReference>
<protein>
    <submittedName>
        <fullName evidence="3">DMT family transporter</fullName>
    </submittedName>
</protein>
<dbReference type="GO" id="GO:0016020">
    <property type="term" value="C:membrane"/>
    <property type="evidence" value="ECO:0007669"/>
    <property type="project" value="InterPro"/>
</dbReference>
<name>A0A8J7V0F3_9PROT</name>
<organism evidence="3 4">
    <name type="scientific">Marivibrio halodurans</name>
    <dbReference type="NCBI Taxonomy" id="2039722"/>
    <lineage>
        <taxon>Bacteria</taxon>
        <taxon>Pseudomonadati</taxon>
        <taxon>Pseudomonadota</taxon>
        <taxon>Alphaproteobacteria</taxon>
        <taxon>Rhodospirillales</taxon>
        <taxon>Rhodospirillaceae</taxon>
        <taxon>Marivibrio</taxon>
    </lineage>
</organism>
<feature type="transmembrane region" description="Helical" evidence="1">
    <location>
        <begin position="192"/>
        <end position="213"/>
    </location>
</feature>
<feature type="transmembrane region" description="Helical" evidence="1">
    <location>
        <begin position="79"/>
        <end position="96"/>
    </location>
</feature>
<dbReference type="InterPro" id="IPR037185">
    <property type="entry name" value="EmrE-like"/>
</dbReference>
<feature type="domain" description="EamA" evidence="2">
    <location>
        <begin position="18"/>
        <end position="150"/>
    </location>
</feature>
<accession>A0A8J7V0F3</accession>
<keyword evidence="1" id="KW-0472">Membrane</keyword>
<gene>
    <name evidence="3" type="ORF">KAJ83_06955</name>
</gene>
<feature type="transmembrane region" description="Helical" evidence="1">
    <location>
        <begin position="135"/>
        <end position="155"/>
    </location>
</feature>
<evidence type="ECO:0000259" key="2">
    <source>
        <dbReference type="Pfam" id="PF00892"/>
    </source>
</evidence>
<dbReference type="PANTHER" id="PTHR22911">
    <property type="entry name" value="ACYL-MALONYL CONDENSING ENZYME-RELATED"/>
    <property type="match status" value="1"/>
</dbReference>
<comment type="caution">
    <text evidence="3">The sequence shown here is derived from an EMBL/GenBank/DDBJ whole genome shotgun (WGS) entry which is preliminary data.</text>
</comment>
<dbReference type="Pfam" id="PF00892">
    <property type="entry name" value="EamA"/>
    <property type="match status" value="2"/>
</dbReference>
<dbReference type="SUPFAM" id="SSF103481">
    <property type="entry name" value="Multidrug resistance efflux transporter EmrE"/>
    <property type="match status" value="2"/>
</dbReference>
<feature type="transmembrane region" description="Helical" evidence="1">
    <location>
        <begin position="225"/>
        <end position="245"/>
    </location>
</feature>
<keyword evidence="1" id="KW-1133">Transmembrane helix</keyword>
<dbReference type="PANTHER" id="PTHR22911:SF137">
    <property type="entry name" value="SOLUTE CARRIER FAMILY 35 MEMBER G2-RELATED"/>
    <property type="match status" value="1"/>
</dbReference>